<proteinExistence type="predicted"/>
<comment type="caution">
    <text evidence="1">The sequence shown here is derived from an EMBL/GenBank/DDBJ whole genome shotgun (WGS) entry which is preliminary data.</text>
</comment>
<accession>A0A9D1CZA6</accession>
<evidence type="ECO:0000313" key="1">
    <source>
        <dbReference type="EMBL" id="HIQ90975.1"/>
    </source>
</evidence>
<dbReference type="EMBL" id="DVFV01000094">
    <property type="protein sequence ID" value="HIQ90975.1"/>
    <property type="molecule type" value="Genomic_DNA"/>
</dbReference>
<reference evidence="1" key="1">
    <citation type="submission" date="2020-10" db="EMBL/GenBank/DDBJ databases">
        <authorList>
            <person name="Gilroy R."/>
        </authorList>
    </citation>
    <scope>NUCLEOTIDE SEQUENCE</scope>
    <source>
        <strain evidence="1">CHK147-3167</strain>
    </source>
</reference>
<name>A0A9D1CZA6_9FIRM</name>
<sequence>MVIKEKLEISKELQRKINNLGKFNGQKLKLVEGSIIAVPKTNIAYIEPYKLEIDGDTYLIFGNNEIMYISKNNITNKISLQELEEVIRNVKN</sequence>
<reference evidence="1" key="2">
    <citation type="journal article" date="2021" name="PeerJ">
        <title>Extensive microbial diversity within the chicken gut microbiome revealed by metagenomics and culture.</title>
        <authorList>
            <person name="Gilroy R."/>
            <person name="Ravi A."/>
            <person name="Getino M."/>
            <person name="Pursley I."/>
            <person name="Horton D.L."/>
            <person name="Alikhan N.F."/>
            <person name="Baker D."/>
            <person name="Gharbi K."/>
            <person name="Hall N."/>
            <person name="Watson M."/>
            <person name="Adriaenssens E.M."/>
            <person name="Foster-Nyarko E."/>
            <person name="Jarju S."/>
            <person name="Secka A."/>
            <person name="Antonio M."/>
            <person name="Oren A."/>
            <person name="Chaudhuri R.R."/>
            <person name="La Ragione R."/>
            <person name="Hildebrand F."/>
            <person name="Pallen M.J."/>
        </authorList>
    </citation>
    <scope>NUCLEOTIDE SEQUENCE</scope>
    <source>
        <strain evidence="1">CHK147-3167</strain>
    </source>
</reference>
<dbReference type="Proteomes" id="UP000886786">
    <property type="component" value="Unassembled WGS sequence"/>
</dbReference>
<evidence type="ECO:0000313" key="2">
    <source>
        <dbReference type="Proteomes" id="UP000886786"/>
    </source>
</evidence>
<gene>
    <name evidence="1" type="ORF">IAB27_05070</name>
</gene>
<protein>
    <submittedName>
        <fullName evidence="1">Uncharacterized protein</fullName>
    </submittedName>
</protein>
<dbReference type="AlphaFoldDB" id="A0A9D1CZA6"/>
<organism evidence="1 2">
    <name type="scientific">Candidatus Coprosoma intestinipullorum</name>
    <dbReference type="NCBI Taxonomy" id="2840752"/>
    <lineage>
        <taxon>Bacteria</taxon>
        <taxon>Bacillati</taxon>
        <taxon>Bacillota</taxon>
        <taxon>Bacillota incertae sedis</taxon>
        <taxon>Candidatus Coprosoma</taxon>
    </lineage>
</organism>